<sequence>MGVAEWVHVKIYRLFLHIPLAKAILSEDFGYGEVAEK</sequence>
<keyword evidence="2" id="KW-1185">Reference proteome</keyword>
<name>A0ABM5U1I4_CORUL</name>
<dbReference type="EMBL" id="CP011913">
    <property type="protein sequence ID" value="AKN77305.1"/>
    <property type="molecule type" value="Genomic_DNA"/>
</dbReference>
<organism evidence="1 2">
    <name type="scientific">Corynebacterium ulcerans FRC58</name>
    <dbReference type="NCBI Taxonomy" id="1408268"/>
    <lineage>
        <taxon>Bacteria</taxon>
        <taxon>Bacillati</taxon>
        <taxon>Actinomycetota</taxon>
        <taxon>Actinomycetes</taxon>
        <taxon>Mycobacteriales</taxon>
        <taxon>Corynebacteriaceae</taxon>
        <taxon>Corynebacterium</taxon>
    </lineage>
</organism>
<protein>
    <submittedName>
        <fullName evidence="1">Uncharacterized protein</fullName>
    </submittedName>
</protein>
<evidence type="ECO:0000313" key="1">
    <source>
        <dbReference type="EMBL" id="AKN77305.1"/>
    </source>
</evidence>
<evidence type="ECO:0000313" key="2">
    <source>
        <dbReference type="Proteomes" id="UP000036185"/>
    </source>
</evidence>
<accession>A0ABM5U1I4</accession>
<gene>
    <name evidence="1" type="ORF">CulFRC58_1451</name>
</gene>
<proteinExistence type="predicted"/>
<reference evidence="1 2" key="1">
    <citation type="journal article" date="2014" name="Int. J. Syst. Evol. Microbiol.">
        <title>Draft Genome Sequence of Corynebacterium ulcerans FRC58, Isolated from the Bronchitic Aspiration of a Patient in France.</title>
        <authorList>
            <person name="Silva Ado S."/>
            <person name="Barauna R.A."/>
            <person name="de Sa P.C."/>
            <person name="das Gracas D.A."/>
            <person name="Carneiro A.R."/>
            <person name="Thouvenin M."/>
            <person name="Azevedo V."/>
            <person name="Badell E."/>
            <person name="Guiso N."/>
            <person name="da Silva A.L."/>
            <person name="Ramos R.T."/>
        </authorList>
    </citation>
    <scope>NUCLEOTIDE SEQUENCE [LARGE SCALE GENOMIC DNA]</scope>
    <source>
        <strain evidence="1 2">FRC58</strain>
    </source>
</reference>
<dbReference type="Proteomes" id="UP000036185">
    <property type="component" value="Chromosome"/>
</dbReference>